<sequence length="108" mass="11036">MVPSRLALPALVVFAAAGAAQAVSPIAEVVCGPREEIAAKLGRQFGAVRTGSGLRGPEAVLEIWTNPQSGEWTLVQAYVEGRSCILAMGEAWETVTPEAAAGESGTAG</sequence>
<dbReference type="KEGG" id="cid:P73_3539"/>
<accession>A0A0B5DZ41</accession>
<organism evidence="2 3">
    <name type="scientific">Celeribacter indicus</name>
    <dbReference type="NCBI Taxonomy" id="1208324"/>
    <lineage>
        <taxon>Bacteria</taxon>
        <taxon>Pseudomonadati</taxon>
        <taxon>Pseudomonadota</taxon>
        <taxon>Alphaproteobacteria</taxon>
        <taxon>Rhodobacterales</taxon>
        <taxon>Roseobacteraceae</taxon>
        <taxon>Celeribacter</taxon>
    </lineage>
</organism>
<name>A0A0B5DZ41_9RHOB</name>
<protein>
    <submittedName>
        <fullName evidence="2">Uncharacterized protein</fullName>
    </submittedName>
</protein>
<keyword evidence="1" id="KW-0732">Signal</keyword>
<evidence type="ECO:0000256" key="1">
    <source>
        <dbReference type="SAM" id="SignalP"/>
    </source>
</evidence>
<evidence type="ECO:0000313" key="3">
    <source>
        <dbReference type="Proteomes" id="UP000031521"/>
    </source>
</evidence>
<evidence type="ECO:0000313" key="2">
    <source>
        <dbReference type="EMBL" id="AJE48254.1"/>
    </source>
</evidence>
<dbReference type="OrthoDB" id="9810895at2"/>
<dbReference type="EMBL" id="CP004393">
    <property type="protein sequence ID" value="AJE48254.1"/>
    <property type="molecule type" value="Genomic_DNA"/>
</dbReference>
<dbReference type="STRING" id="1208324.P73_3539"/>
<dbReference type="RefSeq" id="WP_052453392.1">
    <property type="nucleotide sequence ID" value="NZ_CP004393.1"/>
</dbReference>
<dbReference type="AlphaFoldDB" id="A0A0B5DZ41"/>
<feature type="chain" id="PRO_5002101776" evidence="1">
    <location>
        <begin position="23"/>
        <end position="108"/>
    </location>
</feature>
<dbReference type="HOGENOM" id="CLU_159341_1_0_5"/>
<gene>
    <name evidence="2" type="ORF">P73_3539</name>
</gene>
<proteinExistence type="predicted"/>
<dbReference type="Proteomes" id="UP000031521">
    <property type="component" value="Chromosome"/>
</dbReference>
<reference evidence="2 3" key="1">
    <citation type="journal article" date="2014" name="Int. J. Syst. Evol. Microbiol.">
        <title>Celeribacter indicus sp. nov., a polycyclic aromatic hydrocarbon-degrading bacterium from deep-sea sediment and reclassification of Huaishuia halophila as Celeribacter halophilus comb. nov.</title>
        <authorList>
            <person name="Lai Q."/>
            <person name="Cao J."/>
            <person name="Yuan J."/>
            <person name="Li F."/>
            <person name="Shao Z."/>
        </authorList>
    </citation>
    <scope>NUCLEOTIDE SEQUENCE [LARGE SCALE GENOMIC DNA]</scope>
    <source>
        <strain evidence="2">P73</strain>
    </source>
</reference>
<keyword evidence="3" id="KW-1185">Reference proteome</keyword>
<feature type="signal peptide" evidence="1">
    <location>
        <begin position="1"/>
        <end position="22"/>
    </location>
</feature>